<evidence type="ECO:0000256" key="5">
    <source>
        <dbReference type="SAM" id="Phobius"/>
    </source>
</evidence>
<feature type="transmembrane region" description="Helical" evidence="5">
    <location>
        <begin position="479"/>
        <end position="501"/>
    </location>
</feature>
<protein>
    <submittedName>
        <fullName evidence="6">YhgE/Pip C-terminal domain protein</fullName>
    </submittedName>
</protein>
<keyword evidence="2 5" id="KW-0812">Transmembrane</keyword>
<comment type="subcellular location">
    <subcellularLocation>
        <location evidence="1">Membrane</location>
        <topology evidence="1">Multi-pass membrane protein</topology>
    </subcellularLocation>
</comment>
<evidence type="ECO:0000256" key="3">
    <source>
        <dbReference type="ARBA" id="ARBA00022989"/>
    </source>
</evidence>
<keyword evidence="3 5" id="KW-1133">Transmembrane helix</keyword>
<feature type="transmembrane region" description="Helical" evidence="5">
    <location>
        <begin position="513"/>
        <end position="537"/>
    </location>
</feature>
<dbReference type="PANTHER" id="PTHR43077">
    <property type="entry name" value="TRANSPORT PERMEASE YVFS-RELATED"/>
    <property type="match status" value="1"/>
</dbReference>
<dbReference type="NCBIfam" id="TIGR03062">
    <property type="entry name" value="pip_yhgE_Cterm"/>
    <property type="match status" value="1"/>
</dbReference>
<name>G8TSQ1_SULAD</name>
<reference evidence="7" key="1">
    <citation type="submission" date="2011-12" db="EMBL/GenBank/DDBJ databases">
        <title>The complete genome of chromosome of Sulfobacillus acidophilus DSM 10332.</title>
        <authorList>
            <person name="Lucas S."/>
            <person name="Han J."/>
            <person name="Lapidus A."/>
            <person name="Bruce D."/>
            <person name="Goodwin L."/>
            <person name="Pitluck S."/>
            <person name="Peters L."/>
            <person name="Kyrpides N."/>
            <person name="Mavromatis K."/>
            <person name="Ivanova N."/>
            <person name="Mikhailova N."/>
            <person name="Chertkov O."/>
            <person name="Saunders E."/>
            <person name="Detter J.C."/>
            <person name="Tapia R."/>
            <person name="Han C."/>
            <person name="Land M."/>
            <person name="Hauser L."/>
            <person name="Markowitz V."/>
            <person name="Cheng J.-F."/>
            <person name="Hugenholtz P."/>
            <person name="Woyke T."/>
            <person name="Wu D."/>
            <person name="Pukall R."/>
            <person name="Gehrich-Schroeter G."/>
            <person name="Schneider S."/>
            <person name="Klenk H.-P."/>
            <person name="Eisen J.A."/>
        </authorList>
    </citation>
    <scope>NUCLEOTIDE SEQUENCE [LARGE SCALE GENOMIC DNA]</scope>
    <source>
        <strain evidence="7">ATCC 700253 / DSM 10332 / NAL</strain>
    </source>
</reference>
<dbReference type="GO" id="GO:0016020">
    <property type="term" value="C:membrane"/>
    <property type="evidence" value="ECO:0007669"/>
    <property type="project" value="UniProtKB-SubCell"/>
</dbReference>
<evidence type="ECO:0000313" key="6">
    <source>
        <dbReference type="EMBL" id="AEW04428.1"/>
    </source>
</evidence>
<organism evidence="6 7">
    <name type="scientific">Sulfobacillus acidophilus (strain ATCC 700253 / DSM 10332 / NAL)</name>
    <dbReference type="NCBI Taxonomy" id="679936"/>
    <lineage>
        <taxon>Bacteria</taxon>
        <taxon>Bacillati</taxon>
        <taxon>Bacillota</taxon>
        <taxon>Clostridia</taxon>
        <taxon>Eubacteriales</taxon>
        <taxon>Clostridiales Family XVII. Incertae Sedis</taxon>
        <taxon>Sulfobacillus</taxon>
    </lineage>
</organism>
<proteinExistence type="predicted"/>
<dbReference type="HOGENOM" id="CLU_004534_1_0_9"/>
<evidence type="ECO:0000256" key="1">
    <source>
        <dbReference type="ARBA" id="ARBA00004141"/>
    </source>
</evidence>
<feature type="transmembrane region" description="Helical" evidence="5">
    <location>
        <begin position="543"/>
        <end position="560"/>
    </location>
</feature>
<dbReference type="Proteomes" id="UP000005439">
    <property type="component" value="Chromosome"/>
</dbReference>
<evidence type="ECO:0000256" key="4">
    <source>
        <dbReference type="ARBA" id="ARBA00023136"/>
    </source>
</evidence>
<dbReference type="PANTHER" id="PTHR43077:SF5">
    <property type="entry name" value="PHAGE INFECTION PROTEIN"/>
    <property type="match status" value="1"/>
</dbReference>
<keyword evidence="7" id="KW-1185">Reference proteome</keyword>
<dbReference type="EMBL" id="CP003179">
    <property type="protein sequence ID" value="AEW04428.1"/>
    <property type="molecule type" value="Genomic_DNA"/>
</dbReference>
<dbReference type="PATRIC" id="fig|679936.5.peg.979"/>
<accession>G8TSQ1</accession>
<dbReference type="AlphaFoldDB" id="G8TSQ1"/>
<reference evidence="6 7" key="2">
    <citation type="journal article" date="2012" name="Stand. Genomic Sci.">
        <title>Complete genome sequence of the moderately thermophilic mineral-sulfide-oxidizing firmicute Sulfobacillus acidophilus type strain (NAL(T)).</title>
        <authorList>
            <person name="Anderson I."/>
            <person name="Chertkov O."/>
            <person name="Chen A."/>
            <person name="Saunders E."/>
            <person name="Lapidus A."/>
            <person name="Nolan M."/>
            <person name="Lucas S."/>
            <person name="Hammon N."/>
            <person name="Deshpande S."/>
            <person name="Cheng J.F."/>
            <person name="Han C."/>
            <person name="Tapia R."/>
            <person name="Goodwin L.A."/>
            <person name="Pitluck S."/>
            <person name="Liolios K."/>
            <person name="Pagani I."/>
            <person name="Ivanova N."/>
            <person name="Mikhailova N."/>
            <person name="Pati A."/>
            <person name="Palaniappan K."/>
            <person name="Land M."/>
            <person name="Pan C."/>
            <person name="Rohde M."/>
            <person name="Pukall R."/>
            <person name="Goker M."/>
            <person name="Detter J.C."/>
            <person name="Woyke T."/>
            <person name="Bristow J."/>
            <person name="Eisen J.A."/>
            <person name="Markowitz V."/>
            <person name="Hugenholtz P."/>
            <person name="Kyrpides N.C."/>
            <person name="Klenk H.P."/>
            <person name="Mavromatis K."/>
        </authorList>
    </citation>
    <scope>NUCLEOTIDE SEQUENCE [LARGE SCALE GENOMIC DNA]</scope>
    <source>
        <strain evidence="7">ATCC 700253 / DSM 10332 / NAL</strain>
    </source>
</reference>
<evidence type="ECO:0000313" key="7">
    <source>
        <dbReference type="Proteomes" id="UP000005439"/>
    </source>
</evidence>
<dbReference type="KEGG" id="sap:Sulac_0926"/>
<feature type="transmembrane region" description="Helical" evidence="5">
    <location>
        <begin position="572"/>
        <end position="592"/>
    </location>
</feature>
<dbReference type="InterPro" id="IPR017501">
    <property type="entry name" value="Phage_infect_YhgE_C"/>
</dbReference>
<keyword evidence="4 5" id="KW-0472">Membrane</keyword>
<gene>
    <name evidence="6" type="ordered locus">Sulac_0926</name>
</gene>
<sequence length="679" mass="72280">MNSRTRLVISLGAIAVVPLLYSSTYLAAFWNPYGQVDRIPVAVVNQDQGSLGRLLVRHLPSGWRIEKTSWAQAMTALTDGHVGLVMRIGPHFTEGIVHRQDPSLIFFTNPRTNYLTALVMEREATAIAGAFQHQVAVNVLHSIMQSTGRLQSASEQAAKGAMALAEAAHGIARRTDPWVSASRALAVGADVLANQTCLWQAQERLWGTSFGDWQQAYQAWTGQLLPLDGGAANLVHQLDQVAEQTVPLATTSDQLAGTAGQAAQSASLALSQTQALTRIVAENHQLVANLTASVGSGQVNAPTVEALLAQLTSSDLALETAVGQLASTQSQWATATRQIATDSQVLRQNGTSVSQGVSAVTTALKTWQGQLTDWQSGGQILSRQSARLFKGSAELSEAAGGLARGADSWARQVRSWSVDGSQLMAGLTRWQGQAQQWSGAVAHFPEALSHLSLTLPQLTGPFRVRLVSIASRETYGSGLAPYFIGLSLWVGAVVATVLIPGGSKAKAGLVRRLYWSAGLSLAQAALLVLGLEALLPFHPVHPWAFLAAMGGITLAWWILVRGLVEHLGDAGRIAAIALLVLQLAASSGTYPVRLSPGFFQVIHPWLPMTWAIHWLRYAISGAAPTTVGSNVIRLALLSGLSGAFIRWLPWQWRFEAPVLTGSSAAAGEKGLPPSEVQSL</sequence>
<dbReference type="InterPro" id="IPR051328">
    <property type="entry name" value="T7SS_ABC-Transporter"/>
</dbReference>
<dbReference type="Gene3D" id="3.40.1710.10">
    <property type="entry name" value="abc type-2 transporter like domain"/>
    <property type="match status" value="1"/>
</dbReference>
<evidence type="ECO:0000256" key="2">
    <source>
        <dbReference type="ARBA" id="ARBA00022692"/>
    </source>
</evidence>
<dbReference type="STRING" id="679936.Sulac_0926"/>